<organism evidence="3 4">
    <name type="scientific">Momordica charantia</name>
    <name type="common">Bitter gourd</name>
    <name type="synonym">Balsam pear</name>
    <dbReference type="NCBI Taxonomy" id="3673"/>
    <lineage>
        <taxon>Eukaryota</taxon>
        <taxon>Viridiplantae</taxon>
        <taxon>Streptophyta</taxon>
        <taxon>Embryophyta</taxon>
        <taxon>Tracheophyta</taxon>
        <taxon>Spermatophyta</taxon>
        <taxon>Magnoliopsida</taxon>
        <taxon>eudicotyledons</taxon>
        <taxon>Gunneridae</taxon>
        <taxon>Pentapetalae</taxon>
        <taxon>rosids</taxon>
        <taxon>fabids</taxon>
        <taxon>Cucurbitales</taxon>
        <taxon>Cucurbitaceae</taxon>
        <taxon>Momordiceae</taxon>
        <taxon>Momordica</taxon>
    </lineage>
</organism>
<accession>A0A6J1CYG8</accession>
<dbReference type="InterPro" id="IPR046848">
    <property type="entry name" value="E_motif"/>
</dbReference>
<dbReference type="RefSeq" id="XP_022146156.1">
    <property type="nucleotide sequence ID" value="XM_022290464.1"/>
</dbReference>
<dbReference type="FunFam" id="1.25.40.10:FF:000525">
    <property type="entry name" value="Pentatricopeptide (PPR) repeat-containing protein-like"/>
    <property type="match status" value="1"/>
</dbReference>
<dbReference type="InterPro" id="IPR002885">
    <property type="entry name" value="PPR_rpt"/>
</dbReference>
<feature type="repeat" description="PPR" evidence="2">
    <location>
        <begin position="364"/>
        <end position="398"/>
    </location>
</feature>
<dbReference type="KEGG" id="mcha:111015438"/>
<dbReference type="AlphaFoldDB" id="A0A6J1CYG8"/>
<keyword evidence="1" id="KW-0677">Repeat</keyword>
<reference evidence="4" key="1">
    <citation type="submission" date="2025-08" db="UniProtKB">
        <authorList>
            <consortium name="RefSeq"/>
        </authorList>
    </citation>
    <scope>IDENTIFICATION</scope>
    <source>
        <strain evidence="4">OHB3-1</strain>
    </source>
</reference>
<sequence>MSRSHHFHIKQSLDFFSSFLRHSTETKNLTPIKKLHAHLIRTHFQFFSPSLHTKLILSYSRANPNFGAQSLSSLFKFIIPRSSLTFNIIIADFCRNGSADFALMAFSFMHSNGVPIDSYALCSTLSACSLVQNVMFGKQMHAFVGKSGWLSSVFVGSAIVDLYAKNGLIGDAVEVFDEIPMKNTVCANALLAGYGEAKMWVEGLELLRKMYVLDLKYDHFTLSASLRTCACLSAIALGKQVHAYLLRMIYDIPSDVHLQSTLIEMYGKSGMVEKAWNVFNFAGLEQKEDGKRDIIVWTSILSVYGRNGCYKRVIELYSQMLMEGIKPDRVAFVTVISACGHTGEVDLGIKYFDSMQSDFGLQPGQEHYSCLVDLLCRAGELDKAWKLVNDMKSQHCNVSLWGALLRACLEHGKIELGNLAAQKALELDPQNTGIFVMLSNLYAIFGLWNEIEHLREFVSKEGMCKDVGCSWIEITS</sequence>
<dbReference type="Pfam" id="PF20431">
    <property type="entry name" value="E_motif"/>
    <property type="match status" value="1"/>
</dbReference>
<dbReference type="FunFam" id="1.25.40.10:FF:000755">
    <property type="entry name" value="Pentatricopeptide repeat-containing protein"/>
    <property type="match status" value="1"/>
</dbReference>
<dbReference type="NCBIfam" id="TIGR00756">
    <property type="entry name" value="PPR"/>
    <property type="match status" value="4"/>
</dbReference>
<protein>
    <submittedName>
        <fullName evidence="4">Pentatricopeptide repeat-containing protein At4g21300-like</fullName>
    </submittedName>
</protein>
<dbReference type="Pfam" id="PF12854">
    <property type="entry name" value="PPR_1"/>
    <property type="match status" value="1"/>
</dbReference>
<evidence type="ECO:0000313" key="3">
    <source>
        <dbReference type="Proteomes" id="UP000504603"/>
    </source>
</evidence>
<gene>
    <name evidence="4" type="primary">LOC111015438</name>
</gene>
<proteinExistence type="predicted"/>
<evidence type="ECO:0000256" key="2">
    <source>
        <dbReference type="PROSITE-ProRule" id="PRU00708"/>
    </source>
</evidence>
<dbReference type="PROSITE" id="PS51375">
    <property type="entry name" value="PPR"/>
    <property type="match status" value="3"/>
</dbReference>
<dbReference type="SUPFAM" id="SSF48452">
    <property type="entry name" value="TPR-like"/>
    <property type="match status" value="1"/>
</dbReference>
<keyword evidence="3" id="KW-1185">Reference proteome</keyword>
<dbReference type="GO" id="GO:0009451">
    <property type="term" value="P:RNA modification"/>
    <property type="evidence" value="ECO:0007669"/>
    <property type="project" value="InterPro"/>
</dbReference>
<name>A0A6J1CYG8_MOMCH</name>
<dbReference type="OrthoDB" id="1917168at2759"/>
<dbReference type="PANTHER" id="PTHR47926">
    <property type="entry name" value="PENTATRICOPEPTIDE REPEAT-CONTAINING PROTEIN"/>
    <property type="match status" value="1"/>
</dbReference>
<dbReference type="Pfam" id="PF13041">
    <property type="entry name" value="PPR_2"/>
    <property type="match status" value="1"/>
</dbReference>
<dbReference type="Proteomes" id="UP000504603">
    <property type="component" value="Unplaced"/>
</dbReference>
<dbReference type="Pfam" id="PF01535">
    <property type="entry name" value="PPR"/>
    <property type="match status" value="4"/>
</dbReference>
<evidence type="ECO:0000256" key="1">
    <source>
        <dbReference type="ARBA" id="ARBA00022737"/>
    </source>
</evidence>
<dbReference type="PANTHER" id="PTHR47926:SF386">
    <property type="entry name" value="PENTATRICOPEPTIDE REPEAT-CONTAINING PROTEIN"/>
    <property type="match status" value="1"/>
</dbReference>
<dbReference type="InterPro" id="IPR046960">
    <property type="entry name" value="PPR_At4g14850-like_plant"/>
</dbReference>
<evidence type="ECO:0000313" key="4">
    <source>
        <dbReference type="RefSeq" id="XP_022146156.1"/>
    </source>
</evidence>
<feature type="repeat" description="PPR" evidence="2">
    <location>
        <begin position="293"/>
        <end position="327"/>
    </location>
</feature>
<feature type="repeat" description="PPR" evidence="2">
    <location>
        <begin position="82"/>
        <end position="116"/>
    </location>
</feature>
<dbReference type="GeneID" id="111015438"/>
<dbReference type="Gene3D" id="1.25.40.10">
    <property type="entry name" value="Tetratricopeptide repeat domain"/>
    <property type="match status" value="3"/>
</dbReference>
<dbReference type="InterPro" id="IPR011990">
    <property type="entry name" value="TPR-like_helical_dom_sf"/>
</dbReference>
<dbReference type="GO" id="GO:0003723">
    <property type="term" value="F:RNA binding"/>
    <property type="evidence" value="ECO:0007669"/>
    <property type="project" value="InterPro"/>
</dbReference>